<gene>
    <name evidence="4" type="ORF">FDO65_00565</name>
</gene>
<dbReference type="RefSeq" id="WP_137447566.1">
    <property type="nucleotide sequence ID" value="NZ_SZZH01000001.1"/>
</dbReference>
<evidence type="ECO:0000256" key="1">
    <source>
        <dbReference type="SAM" id="MobiDB-lite"/>
    </source>
</evidence>
<feature type="compositionally biased region" description="Low complexity" evidence="1">
    <location>
        <begin position="54"/>
        <end position="89"/>
    </location>
</feature>
<dbReference type="NCBIfam" id="NF035953">
    <property type="entry name" value="integrity_Cei"/>
    <property type="match status" value="1"/>
</dbReference>
<protein>
    <submittedName>
        <fullName evidence="4">LytR family transcriptional regulator</fullName>
    </submittedName>
</protein>
<evidence type="ECO:0000256" key="2">
    <source>
        <dbReference type="SAM" id="Phobius"/>
    </source>
</evidence>
<evidence type="ECO:0000313" key="5">
    <source>
        <dbReference type="Proteomes" id="UP000306985"/>
    </source>
</evidence>
<dbReference type="Proteomes" id="UP000306985">
    <property type="component" value="Unassembled WGS sequence"/>
</dbReference>
<feature type="region of interest" description="Disordered" evidence="1">
    <location>
        <begin position="42"/>
        <end position="90"/>
    </location>
</feature>
<proteinExistence type="predicted"/>
<organism evidence="4 5">
    <name type="scientific">Nakamurella flava</name>
    <dbReference type="NCBI Taxonomy" id="2576308"/>
    <lineage>
        <taxon>Bacteria</taxon>
        <taxon>Bacillati</taxon>
        <taxon>Actinomycetota</taxon>
        <taxon>Actinomycetes</taxon>
        <taxon>Nakamurellales</taxon>
        <taxon>Nakamurellaceae</taxon>
        <taxon>Nakamurella</taxon>
    </lineage>
</organism>
<evidence type="ECO:0000313" key="4">
    <source>
        <dbReference type="EMBL" id="TKV60263.1"/>
    </source>
</evidence>
<keyword evidence="2" id="KW-0472">Membrane</keyword>
<comment type="caution">
    <text evidence="4">The sequence shown here is derived from an EMBL/GenBank/DDBJ whole genome shotgun (WGS) entry which is preliminary data.</text>
</comment>
<feature type="transmembrane region" description="Helical" evidence="2">
    <location>
        <begin position="14"/>
        <end position="33"/>
    </location>
</feature>
<feature type="domain" description="LytR/CpsA/Psr regulator C-terminal" evidence="3">
    <location>
        <begin position="110"/>
        <end position="199"/>
    </location>
</feature>
<name>A0A4U6QIQ2_9ACTN</name>
<dbReference type="Pfam" id="PF13399">
    <property type="entry name" value="LytR_C"/>
    <property type="match status" value="1"/>
</dbReference>
<keyword evidence="2" id="KW-0812">Transmembrane</keyword>
<dbReference type="AlphaFoldDB" id="A0A4U6QIQ2"/>
<keyword evidence="5" id="KW-1185">Reference proteome</keyword>
<accession>A0A4U6QIQ2</accession>
<evidence type="ECO:0000259" key="3">
    <source>
        <dbReference type="Pfam" id="PF13399"/>
    </source>
</evidence>
<keyword evidence="2" id="KW-1133">Transmembrane helix</keyword>
<sequence>MSAESAPDRRRRRYLPVLVIVGVLLVGAIVAWFPVLRPSAENSAACNQPGPVPATTAATTRSQASATDGATPSESSTETTSSTPSAPTTLGAYLDHSALESVRPANPSTVALQVYNASPVRGQAKAVTDELRVVGFESIRDGSNDPLYPAGDLRCVAQIRFGPAGAAAARTVLLISPCAQLVQDSRVDDTVDLALGGRYLYAAIPDDVKSELSAIREAAQPPAVIEGQTASAKPLPPIPALPTAACAS</sequence>
<dbReference type="EMBL" id="SZZH01000001">
    <property type="protein sequence ID" value="TKV60263.1"/>
    <property type="molecule type" value="Genomic_DNA"/>
</dbReference>
<dbReference type="InterPro" id="IPR027381">
    <property type="entry name" value="LytR/CpsA/Psr_C"/>
</dbReference>
<reference evidence="4 5" key="1">
    <citation type="submission" date="2019-05" db="EMBL/GenBank/DDBJ databases">
        <title>Nakamurella sp. N5BH11, whole genome shotgun sequence.</title>
        <authorList>
            <person name="Tuo L."/>
        </authorList>
    </citation>
    <scope>NUCLEOTIDE SEQUENCE [LARGE SCALE GENOMIC DNA]</scope>
    <source>
        <strain evidence="4 5">N5BH11</strain>
    </source>
</reference>
<dbReference type="OrthoDB" id="5194885at2"/>